<dbReference type="AlphaFoldDB" id="A0A9J6FT57"/>
<accession>A0A9J6FT57</accession>
<dbReference type="InterPro" id="IPR032675">
    <property type="entry name" value="LRR_dom_sf"/>
</dbReference>
<evidence type="ECO:0000313" key="1">
    <source>
        <dbReference type="EMBL" id="KAH9365465.1"/>
    </source>
</evidence>
<evidence type="ECO:0000313" key="2">
    <source>
        <dbReference type="Proteomes" id="UP000821853"/>
    </source>
</evidence>
<reference evidence="1 2" key="1">
    <citation type="journal article" date="2020" name="Cell">
        <title>Large-Scale Comparative Analyses of Tick Genomes Elucidate Their Genetic Diversity and Vector Capacities.</title>
        <authorList>
            <consortium name="Tick Genome and Microbiome Consortium (TIGMIC)"/>
            <person name="Jia N."/>
            <person name="Wang J."/>
            <person name="Shi W."/>
            <person name="Du L."/>
            <person name="Sun Y."/>
            <person name="Zhan W."/>
            <person name="Jiang J.F."/>
            <person name="Wang Q."/>
            <person name="Zhang B."/>
            <person name="Ji P."/>
            <person name="Bell-Sakyi L."/>
            <person name="Cui X.M."/>
            <person name="Yuan T.T."/>
            <person name="Jiang B.G."/>
            <person name="Yang W.F."/>
            <person name="Lam T.T."/>
            <person name="Chang Q.C."/>
            <person name="Ding S.J."/>
            <person name="Wang X.J."/>
            <person name="Zhu J.G."/>
            <person name="Ruan X.D."/>
            <person name="Zhao L."/>
            <person name="Wei J.T."/>
            <person name="Ye R.Z."/>
            <person name="Que T.C."/>
            <person name="Du C.H."/>
            <person name="Zhou Y.H."/>
            <person name="Cheng J.X."/>
            <person name="Dai P.F."/>
            <person name="Guo W.B."/>
            <person name="Han X.H."/>
            <person name="Huang E.J."/>
            <person name="Li L.F."/>
            <person name="Wei W."/>
            <person name="Gao Y.C."/>
            <person name="Liu J.Z."/>
            <person name="Shao H.Z."/>
            <person name="Wang X."/>
            <person name="Wang C.C."/>
            <person name="Yang T.C."/>
            <person name="Huo Q.B."/>
            <person name="Li W."/>
            <person name="Chen H.Y."/>
            <person name="Chen S.E."/>
            <person name="Zhou L.G."/>
            <person name="Ni X.B."/>
            <person name="Tian J.H."/>
            <person name="Sheng Y."/>
            <person name="Liu T."/>
            <person name="Pan Y.S."/>
            <person name="Xia L.Y."/>
            <person name="Li J."/>
            <person name="Zhao F."/>
            <person name="Cao W.C."/>
        </authorList>
    </citation>
    <scope>NUCLEOTIDE SEQUENCE [LARGE SCALE GENOMIC DNA]</scope>
    <source>
        <strain evidence="1">HaeL-2018</strain>
    </source>
</reference>
<gene>
    <name evidence="1" type="ORF">HPB48_021420</name>
</gene>
<dbReference type="EMBL" id="JABSTR010000003">
    <property type="protein sequence ID" value="KAH9365465.1"/>
    <property type="molecule type" value="Genomic_DNA"/>
</dbReference>
<dbReference type="VEuPathDB" id="VectorBase:HLOH_041530"/>
<organism evidence="1 2">
    <name type="scientific">Haemaphysalis longicornis</name>
    <name type="common">Bush tick</name>
    <dbReference type="NCBI Taxonomy" id="44386"/>
    <lineage>
        <taxon>Eukaryota</taxon>
        <taxon>Metazoa</taxon>
        <taxon>Ecdysozoa</taxon>
        <taxon>Arthropoda</taxon>
        <taxon>Chelicerata</taxon>
        <taxon>Arachnida</taxon>
        <taxon>Acari</taxon>
        <taxon>Parasitiformes</taxon>
        <taxon>Ixodida</taxon>
        <taxon>Ixodoidea</taxon>
        <taxon>Ixodidae</taxon>
        <taxon>Haemaphysalinae</taxon>
        <taxon>Haemaphysalis</taxon>
    </lineage>
</organism>
<proteinExistence type="predicted"/>
<dbReference type="SUPFAM" id="SSF52047">
    <property type="entry name" value="RNI-like"/>
    <property type="match status" value="1"/>
</dbReference>
<dbReference type="Proteomes" id="UP000821853">
    <property type="component" value="Unassembled WGS sequence"/>
</dbReference>
<comment type="caution">
    <text evidence="1">The sequence shown here is derived from an EMBL/GenBank/DDBJ whole genome shotgun (WGS) entry which is preliminary data.</text>
</comment>
<name>A0A9J6FT57_HAELO</name>
<dbReference type="OMA" id="SCAGHEK"/>
<dbReference type="Gene3D" id="3.80.10.10">
    <property type="entry name" value="Ribonuclease Inhibitor"/>
    <property type="match status" value="1"/>
</dbReference>
<sequence>MVTIQITGSAFLSQVCKALTESGAHEKVRFYPCASPENADVLRCQAVSMVEAAGGIYRLTTVVPVLASCTHITSVRLLLERNDLNDDLSSAIAAYICGSTTLRQLHVTSYESRSNTAWGVVIDSLLKNRSIRELALDASSMCLEDVKCLADAVKSSSTISTVSFKTRWLRRLEAFLHALAADIGANYKLLCVAVNGPLQGAVVKDWFNIWDTTRRNSGLVARAARFVSGAPCGR</sequence>
<protein>
    <submittedName>
        <fullName evidence="1">Uncharacterized protein</fullName>
    </submittedName>
</protein>
<keyword evidence="2" id="KW-1185">Reference proteome</keyword>